<comment type="similarity">
    <text evidence="10">Belongs to the thiamine-phosphate synthase family.</text>
</comment>
<keyword evidence="4" id="KW-0479">Metal-binding</keyword>
<evidence type="ECO:0000256" key="4">
    <source>
        <dbReference type="ARBA" id="ARBA00022723"/>
    </source>
</evidence>
<keyword evidence="14" id="KW-1185">Reference proteome</keyword>
<dbReference type="GO" id="GO:0009229">
    <property type="term" value="P:thiamine diphosphate biosynthetic process"/>
    <property type="evidence" value="ECO:0007669"/>
    <property type="project" value="UniProtKB-UniPathway"/>
</dbReference>
<evidence type="ECO:0000256" key="7">
    <source>
        <dbReference type="ARBA" id="ARBA00047334"/>
    </source>
</evidence>
<evidence type="ECO:0000256" key="11">
    <source>
        <dbReference type="RuleBase" id="RU004253"/>
    </source>
</evidence>
<evidence type="ECO:0000256" key="3">
    <source>
        <dbReference type="ARBA" id="ARBA00022679"/>
    </source>
</evidence>
<evidence type="ECO:0000256" key="9">
    <source>
        <dbReference type="ARBA" id="ARBA00047883"/>
    </source>
</evidence>
<protein>
    <recommendedName>
        <fullName evidence="10">Thiamine-phosphate synthase</fullName>
        <ecNumber evidence="10">2.5.1.3</ecNumber>
    </recommendedName>
    <alternativeName>
        <fullName evidence="10">Thiamine-phosphate pyrophosphorylase</fullName>
    </alternativeName>
</protein>
<name>A0A0D6JFT2_9HYPH</name>
<dbReference type="Gene3D" id="3.20.20.70">
    <property type="entry name" value="Aldolase class I"/>
    <property type="match status" value="1"/>
</dbReference>
<comment type="catalytic activity">
    <reaction evidence="8 10">
        <text>2-(2-carboxy-4-methylthiazol-5-yl)ethyl phosphate + 4-amino-2-methyl-5-(diphosphooxymethyl)pyrimidine + 2 H(+) = thiamine phosphate + CO2 + diphosphate</text>
        <dbReference type="Rhea" id="RHEA:47848"/>
        <dbReference type="ChEBI" id="CHEBI:15378"/>
        <dbReference type="ChEBI" id="CHEBI:16526"/>
        <dbReference type="ChEBI" id="CHEBI:33019"/>
        <dbReference type="ChEBI" id="CHEBI:37575"/>
        <dbReference type="ChEBI" id="CHEBI:57841"/>
        <dbReference type="ChEBI" id="CHEBI:62890"/>
        <dbReference type="EC" id="2.5.1.3"/>
    </reaction>
</comment>
<dbReference type="GO" id="GO:0004789">
    <property type="term" value="F:thiamine-phosphate diphosphorylase activity"/>
    <property type="evidence" value="ECO:0007669"/>
    <property type="project" value="UniProtKB-EC"/>
</dbReference>
<dbReference type="InterPro" id="IPR022998">
    <property type="entry name" value="ThiamineP_synth_TenI"/>
</dbReference>
<dbReference type="SUPFAM" id="SSF51391">
    <property type="entry name" value="Thiamin phosphate synthase"/>
    <property type="match status" value="1"/>
</dbReference>
<keyword evidence="3 10" id="KW-0808">Transferase</keyword>
<dbReference type="NCBIfam" id="NF000734">
    <property type="entry name" value="PRK00043.1-5"/>
    <property type="match status" value="1"/>
</dbReference>
<comment type="cofactor">
    <cofactor evidence="1">
        <name>Mg(2+)</name>
        <dbReference type="ChEBI" id="CHEBI:18420"/>
    </cofactor>
</comment>
<dbReference type="GO" id="GO:0005737">
    <property type="term" value="C:cytoplasm"/>
    <property type="evidence" value="ECO:0007669"/>
    <property type="project" value="TreeGrafter"/>
</dbReference>
<evidence type="ECO:0000259" key="12">
    <source>
        <dbReference type="Pfam" id="PF02581"/>
    </source>
</evidence>
<feature type="domain" description="Thiamine phosphate synthase/TenI" evidence="12">
    <location>
        <begin position="18"/>
        <end position="184"/>
    </location>
</feature>
<dbReference type="AlphaFoldDB" id="A0A0D6JFT2"/>
<evidence type="ECO:0000256" key="5">
    <source>
        <dbReference type="ARBA" id="ARBA00022842"/>
    </source>
</evidence>
<dbReference type="EMBL" id="LN829119">
    <property type="protein sequence ID" value="CPR19746.1"/>
    <property type="molecule type" value="Genomic_DNA"/>
</dbReference>
<comment type="pathway">
    <text evidence="2 11">Cofactor biosynthesis; thiamine diphosphate biosynthesis; thiamine phosphate from 4-amino-2-methyl-5-diphosphomethylpyrimidine and 4-methyl-5-(2-phosphoethyl)-thiazole: step 1/1.</text>
</comment>
<keyword evidence="6 10" id="KW-0784">Thiamine biosynthesis</keyword>
<sequence length="213" mass="23712">MTRESAAGLDAFYPIAPDVHWLRRLVPLGVRTIQLRLKDTAPDEVKRQIAESIEITRQYACQLIVNDYWADAIALGADYVHLGQEDLAVADIASIRAAGLRIGISTHDHSELETALRIEPDYVALGPIYETKLKVMKWAPQGLDRITEWRNRIGDVALVAIGGLTPERATLAHKQGADSIAVITDFITHPDPEDRVREWLSWSQRLGSVLSSN</sequence>
<evidence type="ECO:0000256" key="6">
    <source>
        <dbReference type="ARBA" id="ARBA00022977"/>
    </source>
</evidence>
<dbReference type="InterPro" id="IPR013785">
    <property type="entry name" value="Aldolase_TIM"/>
</dbReference>
<dbReference type="PANTHER" id="PTHR20857:SF15">
    <property type="entry name" value="THIAMINE-PHOSPHATE SYNTHASE"/>
    <property type="match status" value="1"/>
</dbReference>
<organism evidence="13 14">
    <name type="scientific">Candidatus Filomicrobium marinum</name>
    <dbReference type="NCBI Taxonomy" id="1608628"/>
    <lineage>
        <taxon>Bacteria</taxon>
        <taxon>Pseudomonadati</taxon>
        <taxon>Pseudomonadota</taxon>
        <taxon>Alphaproteobacteria</taxon>
        <taxon>Hyphomicrobiales</taxon>
        <taxon>Hyphomicrobiaceae</taxon>
        <taxon>Filomicrobium</taxon>
    </lineage>
</organism>
<evidence type="ECO:0000313" key="13">
    <source>
        <dbReference type="EMBL" id="CPR19746.1"/>
    </source>
</evidence>
<dbReference type="OrthoDB" id="9794842at2"/>
<dbReference type="Pfam" id="PF02581">
    <property type="entry name" value="TMP-TENI"/>
    <property type="match status" value="1"/>
</dbReference>
<dbReference type="NCBIfam" id="TIGR00693">
    <property type="entry name" value="thiE"/>
    <property type="match status" value="1"/>
</dbReference>
<evidence type="ECO:0000313" key="14">
    <source>
        <dbReference type="Proteomes" id="UP000033187"/>
    </source>
</evidence>
<comment type="catalytic activity">
    <reaction evidence="7 10">
        <text>4-methyl-5-(2-phosphooxyethyl)-thiazole + 4-amino-2-methyl-5-(diphosphooxymethyl)pyrimidine + H(+) = thiamine phosphate + diphosphate</text>
        <dbReference type="Rhea" id="RHEA:22328"/>
        <dbReference type="ChEBI" id="CHEBI:15378"/>
        <dbReference type="ChEBI" id="CHEBI:33019"/>
        <dbReference type="ChEBI" id="CHEBI:37575"/>
        <dbReference type="ChEBI" id="CHEBI:57841"/>
        <dbReference type="ChEBI" id="CHEBI:58296"/>
        <dbReference type="EC" id="2.5.1.3"/>
    </reaction>
</comment>
<dbReference type="RefSeq" id="WP_046478272.1">
    <property type="nucleotide sequence ID" value="NZ_LN829118.1"/>
</dbReference>
<comment type="catalytic activity">
    <reaction evidence="9 10">
        <text>2-[(2R,5Z)-2-carboxy-4-methylthiazol-5(2H)-ylidene]ethyl phosphate + 4-amino-2-methyl-5-(diphosphooxymethyl)pyrimidine + 2 H(+) = thiamine phosphate + CO2 + diphosphate</text>
        <dbReference type="Rhea" id="RHEA:47844"/>
        <dbReference type="ChEBI" id="CHEBI:15378"/>
        <dbReference type="ChEBI" id="CHEBI:16526"/>
        <dbReference type="ChEBI" id="CHEBI:33019"/>
        <dbReference type="ChEBI" id="CHEBI:37575"/>
        <dbReference type="ChEBI" id="CHEBI:57841"/>
        <dbReference type="ChEBI" id="CHEBI:62899"/>
        <dbReference type="EC" id="2.5.1.3"/>
    </reaction>
</comment>
<dbReference type="InterPro" id="IPR036206">
    <property type="entry name" value="ThiamineP_synth_sf"/>
</dbReference>
<dbReference type="Proteomes" id="UP000033187">
    <property type="component" value="Chromosome 1"/>
</dbReference>
<dbReference type="CDD" id="cd00564">
    <property type="entry name" value="TMP_TenI"/>
    <property type="match status" value="1"/>
</dbReference>
<proteinExistence type="inferred from homology"/>
<gene>
    <name evidence="13" type="primary">thiE</name>
    <name evidence="13" type="ORF">YBN1229_v1_2302</name>
</gene>
<evidence type="ECO:0000256" key="2">
    <source>
        <dbReference type="ARBA" id="ARBA00005165"/>
    </source>
</evidence>
<keyword evidence="5" id="KW-0460">Magnesium</keyword>
<dbReference type="KEGG" id="fiy:BN1229_v1_2302"/>
<evidence type="ECO:0000256" key="8">
    <source>
        <dbReference type="ARBA" id="ARBA00047851"/>
    </source>
</evidence>
<dbReference type="KEGG" id="fil:BN1229_v1_2303"/>
<dbReference type="UniPathway" id="UPA00060">
    <property type="reaction ID" value="UER00141"/>
</dbReference>
<evidence type="ECO:0000256" key="10">
    <source>
        <dbReference type="RuleBase" id="RU003826"/>
    </source>
</evidence>
<evidence type="ECO:0000256" key="1">
    <source>
        <dbReference type="ARBA" id="ARBA00001946"/>
    </source>
</evidence>
<dbReference type="GO" id="GO:0009228">
    <property type="term" value="P:thiamine biosynthetic process"/>
    <property type="evidence" value="ECO:0007669"/>
    <property type="project" value="UniProtKB-KW"/>
</dbReference>
<dbReference type="EC" id="2.5.1.3" evidence="10"/>
<reference evidence="14" key="1">
    <citation type="submission" date="2015-02" db="EMBL/GenBank/DDBJ databases">
        <authorList>
            <person name="Chooi Y.-H."/>
        </authorList>
    </citation>
    <scope>NUCLEOTIDE SEQUENCE [LARGE SCALE GENOMIC DNA]</scope>
    <source>
        <strain evidence="14">strain Y</strain>
    </source>
</reference>
<dbReference type="InterPro" id="IPR034291">
    <property type="entry name" value="TMP_synthase"/>
</dbReference>
<accession>A0A0D6JFT2</accession>
<dbReference type="PANTHER" id="PTHR20857">
    <property type="entry name" value="THIAMINE-PHOSPHATE PYROPHOSPHORYLASE"/>
    <property type="match status" value="1"/>
</dbReference>
<dbReference type="GO" id="GO:0046872">
    <property type="term" value="F:metal ion binding"/>
    <property type="evidence" value="ECO:0007669"/>
    <property type="project" value="UniProtKB-KW"/>
</dbReference>